<dbReference type="AlphaFoldDB" id="A0A9N9HZ26"/>
<reference evidence="1" key="1">
    <citation type="submission" date="2021-06" db="EMBL/GenBank/DDBJ databases">
        <authorList>
            <person name="Kallberg Y."/>
            <person name="Tangrot J."/>
            <person name="Rosling A."/>
        </authorList>
    </citation>
    <scope>NUCLEOTIDE SEQUENCE</scope>
    <source>
        <strain evidence="1">CL551</strain>
    </source>
</reference>
<keyword evidence="2" id="KW-1185">Reference proteome</keyword>
<evidence type="ECO:0000313" key="1">
    <source>
        <dbReference type="EMBL" id="CAG8712490.1"/>
    </source>
</evidence>
<name>A0A9N9HZ26_9GLOM</name>
<sequence length="48" mass="5425">ETQESVLGPAAYLSQIEELPTTVNEEQVETLEYKIEAMELAKELAEEQ</sequence>
<gene>
    <name evidence="1" type="ORF">AMORRO_LOCUS12781</name>
</gene>
<proteinExistence type="predicted"/>
<protein>
    <submittedName>
        <fullName evidence="1">7646_t:CDS:1</fullName>
    </submittedName>
</protein>
<dbReference type="EMBL" id="CAJVPV010019812">
    <property type="protein sequence ID" value="CAG8712490.1"/>
    <property type="molecule type" value="Genomic_DNA"/>
</dbReference>
<accession>A0A9N9HZ26</accession>
<comment type="caution">
    <text evidence="1">The sequence shown here is derived from an EMBL/GenBank/DDBJ whole genome shotgun (WGS) entry which is preliminary data.</text>
</comment>
<organism evidence="1 2">
    <name type="scientific">Acaulospora morrowiae</name>
    <dbReference type="NCBI Taxonomy" id="94023"/>
    <lineage>
        <taxon>Eukaryota</taxon>
        <taxon>Fungi</taxon>
        <taxon>Fungi incertae sedis</taxon>
        <taxon>Mucoromycota</taxon>
        <taxon>Glomeromycotina</taxon>
        <taxon>Glomeromycetes</taxon>
        <taxon>Diversisporales</taxon>
        <taxon>Acaulosporaceae</taxon>
        <taxon>Acaulospora</taxon>
    </lineage>
</organism>
<feature type="non-terminal residue" evidence="1">
    <location>
        <position position="48"/>
    </location>
</feature>
<feature type="non-terminal residue" evidence="1">
    <location>
        <position position="1"/>
    </location>
</feature>
<evidence type="ECO:0000313" key="2">
    <source>
        <dbReference type="Proteomes" id="UP000789342"/>
    </source>
</evidence>
<dbReference type="Proteomes" id="UP000789342">
    <property type="component" value="Unassembled WGS sequence"/>
</dbReference>